<proteinExistence type="predicted"/>
<comment type="caution">
    <text evidence="1">The sequence shown here is derived from an EMBL/GenBank/DDBJ whole genome shotgun (WGS) entry which is preliminary data.</text>
</comment>
<dbReference type="Proteomes" id="UP001165190">
    <property type="component" value="Unassembled WGS sequence"/>
</dbReference>
<evidence type="ECO:0000313" key="2">
    <source>
        <dbReference type="Proteomes" id="UP001165190"/>
    </source>
</evidence>
<keyword evidence="2" id="KW-1185">Reference proteome</keyword>
<evidence type="ECO:0000313" key="1">
    <source>
        <dbReference type="EMBL" id="GMJ01439.1"/>
    </source>
</evidence>
<sequence length="90" mass="10364">MKGFWFGFSLKADIDEDDQQGGETFPRSDHEKPCYSQIAALAEVMQDTGEMFESRWRFTARLKNDGRSNEFSHHVLPLPLIMPPPSTLKF</sequence>
<gene>
    <name evidence="1" type="ORF">HRI_003813100</name>
</gene>
<protein>
    <submittedName>
        <fullName evidence="1">Uncharacterized protein</fullName>
    </submittedName>
</protein>
<name>A0A9W7IWX7_HIBTR</name>
<accession>A0A9W7IWX7</accession>
<dbReference type="EMBL" id="BSYR01000035">
    <property type="protein sequence ID" value="GMJ01439.1"/>
    <property type="molecule type" value="Genomic_DNA"/>
</dbReference>
<dbReference type="AlphaFoldDB" id="A0A9W7IWX7"/>
<reference evidence="1" key="1">
    <citation type="submission" date="2023-05" db="EMBL/GenBank/DDBJ databases">
        <title>Genome and transcriptome analyses reveal genes involved in the formation of fine ridges on petal epidermal cells in Hibiscus trionum.</title>
        <authorList>
            <person name="Koshimizu S."/>
            <person name="Masuda S."/>
            <person name="Ishii T."/>
            <person name="Shirasu K."/>
            <person name="Hoshino A."/>
            <person name="Arita M."/>
        </authorList>
    </citation>
    <scope>NUCLEOTIDE SEQUENCE</scope>
    <source>
        <strain evidence="1">Hamamatsu line</strain>
    </source>
</reference>
<organism evidence="1 2">
    <name type="scientific">Hibiscus trionum</name>
    <name type="common">Flower of an hour</name>
    <dbReference type="NCBI Taxonomy" id="183268"/>
    <lineage>
        <taxon>Eukaryota</taxon>
        <taxon>Viridiplantae</taxon>
        <taxon>Streptophyta</taxon>
        <taxon>Embryophyta</taxon>
        <taxon>Tracheophyta</taxon>
        <taxon>Spermatophyta</taxon>
        <taxon>Magnoliopsida</taxon>
        <taxon>eudicotyledons</taxon>
        <taxon>Gunneridae</taxon>
        <taxon>Pentapetalae</taxon>
        <taxon>rosids</taxon>
        <taxon>malvids</taxon>
        <taxon>Malvales</taxon>
        <taxon>Malvaceae</taxon>
        <taxon>Malvoideae</taxon>
        <taxon>Hibiscus</taxon>
    </lineage>
</organism>